<dbReference type="CDD" id="cd18720">
    <property type="entry name" value="PIN_YqxD-like"/>
    <property type="match status" value="1"/>
</dbReference>
<proteinExistence type="inferred from homology"/>
<dbReference type="AlphaFoldDB" id="A0A5N7MCX9"/>
<sequence>MNEAFQAITLYVDADACPVKTEIYRVAGRHRVKVFVVSNSFLQVPQDPLIERIVVSAGFDAADDWIAERAGRGAIVITADIPLASRCVKAGAEVIGPTGKPFTEATVGMALATRNLMEDLRAMGEVTGGPKAFSPKDRSAFLSALDVAINRLKRAGFGSSAP</sequence>
<dbReference type="Proteomes" id="UP000403266">
    <property type="component" value="Unassembled WGS sequence"/>
</dbReference>
<comment type="similarity">
    <text evidence="1 2">Belongs to the UPF0178 family.</text>
</comment>
<accession>A0A5N7MCX9</accession>
<reference evidence="3 4" key="1">
    <citation type="journal article" date="2019" name="Syst. Appl. Microbiol.">
        <title>Microvirga tunisiensis sp. nov., a root nodule symbiotic bacterium isolated from Lupinus micranthus and L. luteus grown in Northern Tunisia.</title>
        <authorList>
            <person name="Msaddak A."/>
            <person name="Rejili M."/>
            <person name="Duran D."/>
            <person name="Mars M."/>
            <person name="Palacios J.M."/>
            <person name="Ruiz-Argueso T."/>
            <person name="Rey L."/>
            <person name="Imperial J."/>
        </authorList>
    </citation>
    <scope>NUCLEOTIDE SEQUENCE [LARGE SCALE GENOMIC DNA]</scope>
    <source>
        <strain evidence="3 4">Lmie10</strain>
    </source>
</reference>
<dbReference type="PANTHER" id="PTHR35146">
    <property type="entry name" value="UPF0178 PROTEIN YAII"/>
    <property type="match status" value="1"/>
</dbReference>
<protein>
    <recommendedName>
        <fullName evidence="2">UPF0178 protein FS320_04600</fullName>
    </recommendedName>
</protein>
<keyword evidence="4" id="KW-1185">Reference proteome</keyword>
<evidence type="ECO:0000256" key="1">
    <source>
        <dbReference type="ARBA" id="ARBA00008522"/>
    </source>
</evidence>
<dbReference type="RefSeq" id="WP_152709741.1">
    <property type="nucleotide sequence ID" value="NZ_VOSJ01000008.1"/>
</dbReference>
<dbReference type="InterPro" id="IPR003791">
    <property type="entry name" value="UPF0178"/>
</dbReference>
<evidence type="ECO:0000256" key="2">
    <source>
        <dbReference type="HAMAP-Rule" id="MF_00489"/>
    </source>
</evidence>
<name>A0A5N7MCX9_9HYPH</name>
<organism evidence="3 4">
    <name type="scientific">Microvirga tunisiensis</name>
    <dbReference type="NCBI Taxonomy" id="2108360"/>
    <lineage>
        <taxon>Bacteria</taxon>
        <taxon>Pseudomonadati</taxon>
        <taxon>Pseudomonadota</taxon>
        <taxon>Alphaproteobacteria</taxon>
        <taxon>Hyphomicrobiales</taxon>
        <taxon>Methylobacteriaceae</taxon>
        <taxon>Microvirga</taxon>
    </lineage>
</organism>
<dbReference type="OrthoDB" id="9798918at2"/>
<dbReference type="PANTHER" id="PTHR35146:SF1">
    <property type="entry name" value="UPF0178 PROTEIN YAII"/>
    <property type="match status" value="1"/>
</dbReference>
<gene>
    <name evidence="3" type="ORF">FS320_04600</name>
</gene>
<comment type="caution">
    <text evidence="3">The sequence shown here is derived from an EMBL/GenBank/DDBJ whole genome shotgun (WGS) entry which is preliminary data.</text>
</comment>
<dbReference type="NCBIfam" id="NF001095">
    <property type="entry name" value="PRK00124.1"/>
    <property type="match status" value="1"/>
</dbReference>
<dbReference type="HAMAP" id="MF_00489">
    <property type="entry name" value="UPF0178"/>
    <property type="match status" value="1"/>
</dbReference>
<evidence type="ECO:0000313" key="3">
    <source>
        <dbReference type="EMBL" id="MPR24528.1"/>
    </source>
</evidence>
<evidence type="ECO:0000313" key="4">
    <source>
        <dbReference type="Proteomes" id="UP000403266"/>
    </source>
</evidence>
<dbReference type="EMBL" id="VOSK01000007">
    <property type="protein sequence ID" value="MPR24528.1"/>
    <property type="molecule type" value="Genomic_DNA"/>
</dbReference>
<dbReference type="Pfam" id="PF02639">
    <property type="entry name" value="DUF188"/>
    <property type="match status" value="1"/>
</dbReference>